<evidence type="ECO:0000313" key="8">
    <source>
        <dbReference type="Proteomes" id="UP000580051"/>
    </source>
</evidence>
<keyword evidence="10" id="KW-1185">Reference proteome</keyword>
<evidence type="ECO:0000313" key="2">
    <source>
        <dbReference type="EMBL" id="GFP22615.1"/>
    </source>
</evidence>
<name>A0A6V8PDL1_9ACTN</name>
<organism evidence="3 10">
    <name type="scientific">Candidatus Hakubella thermalkaliphila</name>
    <dbReference type="NCBI Taxonomy" id="2754717"/>
    <lineage>
        <taxon>Bacteria</taxon>
        <taxon>Bacillati</taxon>
        <taxon>Actinomycetota</taxon>
        <taxon>Actinomycetota incertae sedis</taxon>
        <taxon>Candidatus Hakubellales</taxon>
        <taxon>Candidatus Hakubellaceae</taxon>
        <taxon>Candidatus Hakubella</taxon>
    </lineage>
</organism>
<evidence type="ECO:0000313" key="6">
    <source>
        <dbReference type="Proteomes" id="UP000561271"/>
    </source>
</evidence>
<gene>
    <name evidence="1" type="ORF">HKBW3S06_00362</name>
    <name evidence="2" type="ORF">HKBW3S09_00083</name>
    <name evidence="3" type="ORF">HKBW3S34_01354</name>
    <name evidence="4" type="ORF">HKBW3S44_00852</name>
    <name evidence="5" type="ORF">HKBW3S47_01361</name>
</gene>
<sequence length="77" mass="8704">MKFKLLETVVLTKDLKQYGLKRGDLGAIVEIYGSHNYEVEFVTADGHTQALVELNERDLRPVESRDIVSVRSLQATV</sequence>
<protein>
    <recommendedName>
        <fullName evidence="11">DUF4926 domain-containing protein</fullName>
    </recommendedName>
</protein>
<evidence type="ECO:0008006" key="11">
    <source>
        <dbReference type="Google" id="ProtNLM"/>
    </source>
</evidence>
<dbReference type="EMBL" id="BLSC01000056">
    <property type="protein sequence ID" value="GFP37172.1"/>
    <property type="molecule type" value="Genomic_DNA"/>
</dbReference>
<comment type="caution">
    <text evidence="3">The sequence shown here is derived from an EMBL/GenBank/DDBJ whole genome shotgun (WGS) entry which is preliminary data.</text>
</comment>
<evidence type="ECO:0000313" key="1">
    <source>
        <dbReference type="EMBL" id="GFP21136.1"/>
    </source>
</evidence>
<dbReference type="EMBL" id="BLRW01000005">
    <property type="protein sequence ID" value="GFP22615.1"/>
    <property type="molecule type" value="Genomic_DNA"/>
</dbReference>
<proteinExistence type="predicted"/>
<dbReference type="Proteomes" id="UP000580051">
    <property type="component" value="Unassembled WGS sequence"/>
</dbReference>
<evidence type="ECO:0000313" key="4">
    <source>
        <dbReference type="EMBL" id="GFP37172.1"/>
    </source>
</evidence>
<accession>A0A6V8PDL1</accession>
<dbReference type="InterPro" id="IPR032568">
    <property type="entry name" value="DUF4926"/>
</dbReference>
<dbReference type="EMBL" id="BLSD01000075">
    <property type="protein sequence ID" value="GFP39663.1"/>
    <property type="molecule type" value="Genomic_DNA"/>
</dbReference>
<dbReference type="AlphaFoldDB" id="A0A6V8PDL1"/>
<evidence type="ECO:0000313" key="5">
    <source>
        <dbReference type="EMBL" id="GFP39663.1"/>
    </source>
</evidence>
<evidence type="ECO:0000313" key="7">
    <source>
        <dbReference type="Proteomes" id="UP000569018"/>
    </source>
</evidence>
<reference evidence="6 7" key="1">
    <citation type="journal article" date="2020" name="Front. Microbiol.">
        <title>Single-cell genomics of novel Actinobacteria with the Wood-Ljungdahl pathway discovered in a serpentinizing system.</title>
        <authorList>
            <person name="Merino N."/>
            <person name="Kawai M."/>
            <person name="Boyd E.S."/>
            <person name="Colman D.R."/>
            <person name="McGlynn S.E."/>
            <person name="Nealson K.H."/>
            <person name="Kurokawa K."/>
            <person name="Hongoh Y."/>
        </authorList>
    </citation>
    <scope>NUCLEOTIDE SEQUENCE [LARGE SCALE GENOMIC DNA]</scope>
    <source>
        <strain evidence="1 8">S06</strain>
        <strain evidence="2 9">S09_30</strain>
        <strain evidence="3 10">S34</strain>
        <strain evidence="4 6">S44</strain>
        <strain evidence="5 7">S47</strain>
    </source>
</reference>
<dbReference type="Proteomes" id="UP000588083">
    <property type="component" value="Unassembled WGS sequence"/>
</dbReference>
<dbReference type="Proteomes" id="UP000585609">
    <property type="component" value="Unassembled WGS sequence"/>
</dbReference>
<evidence type="ECO:0000313" key="10">
    <source>
        <dbReference type="Proteomes" id="UP000588083"/>
    </source>
</evidence>
<dbReference type="EMBL" id="BLRV01000020">
    <property type="protein sequence ID" value="GFP21136.1"/>
    <property type="molecule type" value="Genomic_DNA"/>
</dbReference>
<dbReference type="RefSeq" id="WP_176226276.1">
    <property type="nucleotide sequence ID" value="NZ_BLRV01000020.1"/>
</dbReference>
<evidence type="ECO:0000313" key="3">
    <source>
        <dbReference type="EMBL" id="GFP30433.1"/>
    </source>
</evidence>
<dbReference type="Proteomes" id="UP000561271">
    <property type="component" value="Unassembled WGS sequence"/>
</dbReference>
<dbReference type="Proteomes" id="UP000569018">
    <property type="component" value="Unassembled WGS sequence"/>
</dbReference>
<dbReference type="Pfam" id="PF16277">
    <property type="entry name" value="DUF4926"/>
    <property type="match status" value="1"/>
</dbReference>
<dbReference type="EMBL" id="BLRZ01000066">
    <property type="protein sequence ID" value="GFP30433.1"/>
    <property type="molecule type" value="Genomic_DNA"/>
</dbReference>
<evidence type="ECO:0000313" key="9">
    <source>
        <dbReference type="Proteomes" id="UP000585609"/>
    </source>
</evidence>